<evidence type="ECO:0000256" key="11">
    <source>
        <dbReference type="RuleBase" id="RU003355"/>
    </source>
</evidence>
<dbReference type="Proteomes" id="UP000316125">
    <property type="component" value="Chromosome"/>
</dbReference>
<reference evidence="17 18" key="1">
    <citation type="submission" date="2019-06" db="EMBL/GenBank/DDBJ databases">
        <title>Complete genome of Microbacterium foliorum M2.</title>
        <authorList>
            <person name="Cao G."/>
        </authorList>
    </citation>
    <scope>NUCLEOTIDE SEQUENCE [LARGE SCALE GENOMIC DNA]</scope>
    <source>
        <strain evidence="17 18">M2</strain>
    </source>
</reference>
<dbReference type="InterPro" id="IPR046450">
    <property type="entry name" value="PA_dom_sf"/>
</dbReference>
<dbReference type="SUPFAM" id="SSF52743">
    <property type="entry name" value="Subtilisin-like"/>
    <property type="match status" value="1"/>
</dbReference>
<dbReference type="Gene3D" id="3.30.70.80">
    <property type="entry name" value="Peptidase S8 propeptide/proteinase inhibitor I9"/>
    <property type="match status" value="1"/>
</dbReference>
<dbReference type="PROSITE" id="PS00136">
    <property type="entry name" value="SUBTILASE_ASP"/>
    <property type="match status" value="1"/>
</dbReference>
<dbReference type="Gene3D" id="3.40.50.200">
    <property type="entry name" value="Peptidase S8/S53 domain"/>
    <property type="match status" value="1"/>
</dbReference>
<accession>A0A4Y5YM79</accession>
<evidence type="ECO:0000256" key="5">
    <source>
        <dbReference type="ARBA" id="ARBA00022729"/>
    </source>
</evidence>
<keyword evidence="3" id="KW-0964">Secreted</keyword>
<feature type="domain" description="Subtilisin-like protease fibronectin type-III" evidence="16">
    <location>
        <begin position="795"/>
        <end position="887"/>
    </location>
</feature>
<feature type="active site" description="Charge relay system" evidence="9 10">
    <location>
        <position position="271"/>
    </location>
</feature>
<name>A0A4Y5YM79_9MICO</name>
<dbReference type="Pfam" id="PF02225">
    <property type="entry name" value="PA"/>
    <property type="match status" value="1"/>
</dbReference>
<dbReference type="InterPro" id="IPR000209">
    <property type="entry name" value="Peptidase_S8/S53_dom"/>
</dbReference>
<dbReference type="InterPro" id="IPR034197">
    <property type="entry name" value="Peptidases_S8_3"/>
</dbReference>
<dbReference type="InterPro" id="IPR023828">
    <property type="entry name" value="Peptidase_S8_Ser-AS"/>
</dbReference>
<keyword evidence="4 10" id="KW-0645">Protease</keyword>
<dbReference type="Gene3D" id="2.60.120.380">
    <property type="match status" value="1"/>
</dbReference>
<dbReference type="EMBL" id="CP041040">
    <property type="protein sequence ID" value="QDE33708.1"/>
    <property type="molecule type" value="Genomic_DNA"/>
</dbReference>
<dbReference type="SUPFAM" id="SSF54897">
    <property type="entry name" value="Protease propeptides/inhibitors"/>
    <property type="match status" value="1"/>
</dbReference>
<feature type="active site" description="Charge relay system" evidence="9 10">
    <location>
        <position position="700"/>
    </location>
</feature>
<dbReference type="GO" id="GO:0005576">
    <property type="term" value="C:extracellular region"/>
    <property type="evidence" value="ECO:0007669"/>
    <property type="project" value="UniProtKB-SubCell"/>
</dbReference>
<feature type="domain" description="Peptidase S8/S53" evidence="13">
    <location>
        <begin position="262"/>
        <end position="753"/>
    </location>
</feature>
<keyword evidence="7 10" id="KW-0720">Serine protease</keyword>
<evidence type="ECO:0000256" key="10">
    <source>
        <dbReference type="PROSITE-ProRule" id="PRU01240"/>
    </source>
</evidence>
<dbReference type="InterPro" id="IPR045051">
    <property type="entry name" value="SBT"/>
</dbReference>
<evidence type="ECO:0000256" key="4">
    <source>
        <dbReference type="ARBA" id="ARBA00022670"/>
    </source>
</evidence>
<dbReference type="Gene3D" id="2.60.40.2310">
    <property type="match status" value="1"/>
</dbReference>
<evidence type="ECO:0000259" key="15">
    <source>
        <dbReference type="Pfam" id="PF05922"/>
    </source>
</evidence>
<dbReference type="GO" id="GO:0004252">
    <property type="term" value="F:serine-type endopeptidase activity"/>
    <property type="evidence" value="ECO:0007669"/>
    <property type="project" value="UniProtKB-UniRule"/>
</dbReference>
<dbReference type="Pfam" id="PF17766">
    <property type="entry name" value="fn3_6"/>
    <property type="match status" value="1"/>
</dbReference>
<sequence>MTTGVMRPAIPPRMPVATPIAAQTSSTRVVRTGEGATPPAYCRPLATRLAVRPVIIPDSGVWTEAGRSLNGGAVTQSHRDHREKRMGRTPLRMAAATTLATLFIASTATAGYASTEEVNHPTPVEGTPGHYIVVLKSDPLASYTGDVDGLEATKPAEGEQLERQSQDSQRYVEHLESEQQTIAQEVGITPENTYQVVLNGFSADLSGEQVDKLRASKDVYGVYPDFIRHPDAQTATDFLGLGDDKKGRGGVWQQTGGVDKAGEGVVVGVIDTGIAPEHPSFDGKKLKKQPKNDKRHKGSQPYTDGTFVYFDKSDGGQFQGTMVEAQEWDKGDYSSKLIGAQYFYTGAEAAGFDFQYDYLSPRDGDGHGSHTASTAAGNFGVKASIEDVDFGKVSGVAPGAKVAAYKACYVGPDEAVTTDDICAGSDLIAAIDQAVADGVDVINYSIGGGAASTVLAPEDIAFFNAAAAGVFVATSAGNDGPDSVTADHASPWYTTVAASTIPTWEGTVQFDGFAQAGASVSVPFGTTVTGPSIYAGDAPAAGQAAADAALCLPGTLDAAKVTGHIVVCDRGGNARAEKSQVVKDAGGMGVVLVNVPGAADSLDNDFHAVPTVHLASVHRAAVLAYVQGGVDRPITLVGENTTGVVTPVPQIAGFSSRGPMLADGSDIMKPDIAAPGVAILAATQNAPGEKPTFGILSGTSMASPQIAGLAALYLSERPNAKPAEIKSAMMTTAYDTVNPDGSANKDPFQQGAGQVDPKRMLNPGLLYLNDVPDWVAFLEGKGLADFPGEPIDGSDLNVASISIGSLASAQTVTRTVTATEKGTFTASVDLPGVNATVQPSTLKFDKPGQTATYTVTFDNQSAPVEQWATGSLTWTSKKNTVRSPIAVFPVTADAPAEVEGTGVDGATTVDITPGVDGALALGVSGLTPFTLLEDPDGRVVGHSGDEASGDANKDVSWIVDVPEGTTLSHFDLDSSDDTGSDLDLTVYRVVSPDDLRYYERWQSATGSADEQVTLPAPTAGTYLVVANVYSTSAPLTWDMTYANVQPEGEGAFTATPNPIEAVRGQATSYELSWTGLTAGTRYLGLVQYGESAVRTIVTVDAQ</sequence>
<gene>
    <name evidence="17" type="ORF">FIV50_02175</name>
</gene>
<evidence type="ECO:0000259" key="13">
    <source>
        <dbReference type="Pfam" id="PF00082"/>
    </source>
</evidence>
<keyword evidence="8" id="KW-0325">Glycoprotein</keyword>
<dbReference type="InterPro" id="IPR015500">
    <property type="entry name" value="Peptidase_S8_subtilisin-rel"/>
</dbReference>
<evidence type="ECO:0000259" key="16">
    <source>
        <dbReference type="Pfam" id="PF17766"/>
    </source>
</evidence>
<dbReference type="PANTHER" id="PTHR10795">
    <property type="entry name" value="PROPROTEIN CONVERTASE SUBTILISIN/KEXIN"/>
    <property type="match status" value="1"/>
</dbReference>
<dbReference type="CDD" id="cd04852">
    <property type="entry name" value="Peptidases_S8_3"/>
    <property type="match status" value="1"/>
</dbReference>
<evidence type="ECO:0000256" key="8">
    <source>
        <dbReference type="ARBA" id="ARBA00023180"/>
    </source>
</evidence>
<dbReference type="OrthoDB" id="614750at2"/>
<proteinExistence type="inferred from homology"/>
<dbReference type="InterPro" id="IPR041469">
    <property type="entry name" value="Subtilisin-like_FN3"/>
</dbReference>
<dbReference type="InterPro" id="IPR023827">
    <property type="entry name" value="Peptidase_S8_Asp-AS"/>
</dbReference>
<organism evidence="17 18">
    <name type="scientific">Microbacterium foliorum</name>
    <dbReference type="NCBI Taxonomy" id="104336"/>
    <lineage>
        <taxon>Bacteria</taxon>
        <taxon>Bacillati</taxon>
        <taxon>Actinomycetota</taxon>
        <taxon>Actinomycetes</taxon>
        <taxon>Micrococcales</taxon>
        <taxon>Microbacteriaceae</taxon>
        <taxon>Microbacterium</taxon>
    </lineage>
</organism>
<evidence type="ECO:0000256" key="6">
    <source>
        <dbReference type="ARBA" id="ARBA00022801"/>
    </source>
</evidence>
<dbReference type="PRINTS" id="PR00723">
    <property type="entry name" value="SUBTILISIN"/>
</dbReference>
<evidence type="ECO:0000259" key="14">
    <source>
        <dbReference type="Pfam" id="PF02225"/>
    </source>
</evidence>
<evidence type="ECO:0000256" key="7">
    <source>
        <dbReference type="ARBA" id="ARBA00022825"/>
    </source>
</evidence>
<dbReference type="CDD" id="cd02120">
    <property type="entry name" value="PA_subtilisin_like"/>
    <property type="match status" value="1"/>
</dbReference>
<protein>
    <submittedName>
        <fullName evidence="17">Serine protease</fullName>
    </submittedName>
</protein>
<evidence type="ECO:0000256" key="1">
    <source>
        <dbReference type="ARBA" id="ARBA00004613"/>
    </source>
</evidence>
<evidence type="ECO:0000256" key="9">
    <source>
        <dbReference type="PIRSR" id="PIRSR615500-1"/>
    </source>
</evidence>
<keyword evidence="5" id="KW-0732">Signal</keyword>
<comment type="similarity">
    <text evidence="2 10 11">Belongs to the peptidase S8 family.</text>
</comment>
<dbReference type="InterPro" id="IPR010259">
    <property type="entry name" value="S8pro/Inhibitor_I9"/>
</dbReference>
<dbReference type="InterPro" id="IPR037045">
    <property type="entry name" value="S8pro/Inhibitor_I9_sf"/>
</dbReference>
<dbReference type="GO" id="GO:0006508">
    <property type="term" value="P:proteolysis"/>
    <property type="evidence" value="ECO:0007669"/>
    <property type="project" value="UniProtKB-KW"/>
</dbReference>
<dbReference type="AlphaFoldDB" id="A0A4Y5YM79"/>
<evidence type="ECO:0000256" key="2">
    <source>
        <dbReference type="ARBA" id="ARBA00011073"/>
    </source>
</evidence>
<comment type="subcellular location">
    <subcellularLocation>
        <location evidence="1">Secreted</location>
    </subcellularLocation>
</comment>
<dbReference type="InterPro" id="IPR036852">
    <property type="entry name" value="Peptidase_S8/S53_dom_sf"/>
</dbReference>
<feature type="active site" description="Charge relay system" evidence="9 10">
    <location>
        <position position="367"/>
    </location>
</feature>
<evidence type="ECO:0000313" key="17">
    <source>
        <dbReference type="EMBL" id="QDE33708.1"/>
    </source>
</evidence>
<feature type="domain" description="Inhibitor I9" evidence="15">
    <location>
        <begin position="131"/>
        <end position="229"/>
    </location>
</feature>
<feature type="region of interest" description="Disordered" evidence="12">
    <location>
        <begin position="276"/>
        <end position="302"/>
    </location>
</feature>
<dbReference type="PROSITE" id="PS00138">
    <property type="entry name" value="SUBTILASE_SER"/>
    <property type="match status" value="1"/>
</dbReference>
<dbReference type="SUPFAM" id="SSF52025">
    <property type="entry name" value="PA domain"/>
    <property type="match status" value="1"/>
</dbReference>
<dbReference type="Pfam" id="PF05922">
    <property type="entry name" value="Inhibitor_I9"/>
    <property type="match status" value="1"/>
</dbReference>
<dbReference type="InterPro" id="IPR003137">
    <property type="entry name" value="PA_domain"/>
</dbReference>
<evidence type="ECO:0000313" key="18">
    <source>
        <dbReference type="Proteomes" id="UP000316125"/>
    </source>
</evidence>
<keyword evidence="6 10" id="KW-0378">Hydrolase</keyword>
<dbReference type="Gene3D" id="3.50.30.30">
    <property type="match status" value="1"/>
</dbReference>
<feature type="compositionally biased region" description="Basic residues" evidence="12">
    <location>
        <begin position="285"/>
        <end position="298"/>
    </location>
</feature>
<dbReference type="PROSITE" id="PS51892">
    <property type="entry name" value="SUBTILASE"/>
    <property type="match status" value="1"/>
</dbReference>
<evidence type="ECO:0000256" key="12">
    <source>
        <dbReference type="SAM" id="MobiDB-lite"/>
    </source>
</evidence>
<evidence type="ECO:0000256" key="3">
    <source>
        <dbReference type="ARBA" id="ARBA00022525"/>
    </source>
</evidence>
<feature type="domain" description="PA" evidence="14">
    <location>
        <begin position="528"/>
        <end position="615"/>
    </location>
</feature>
<dbReference type="Pfam" id="PF00082">
    <property type="entry name" value="Peptidase_S8"/>
    <property type="match status" value="1"/>
</dbReference>